<organism evidence="1 2">
    <name type="scientific">Nephila pilipes</name>
    <name type="common">Giant wood spider</name>
    <name type="synonym">Nephila maculata</name>
    <dbReference type="NCBI Taxonomy" id="299642"/>
    <lineage>
        <taxon>Eukaryota</taxon>
        <taxon>Metazoa</taxon>
        <taxon>Ecdysozoa</taxon>
        <taxon>Arthropoda</taxon>
        <taxon>Chelicerata</taxon>
        <taxon>Arachnida</taxon>
        <taxon>Araneae</taxon>
        <taxon>Araneomorphae</taxon>
        <taxon>Entelegynae</taxon>
        <taxon>Araneoidea</taxon>
        <taxon>Nephilidae</taxon>
        <taxon>Nephila</taxon>
    </lineage>
</organism>
<sequence length="89" mass="9965">MKEAKTGCRELLLKLMWMGKKFNAGDTKFLLAIKDIDEFLLTQILNPNSLLMLIETEKTRKALLAGGRIPIEYSALSQAFTSNRGFVSA</sequence>
<gene>
    <name evidence="1" type="ORF">NPIL_438751</name>
</gene>
<protein>
    <submittedName>
        <fullName evidence="1">Uncharacterized protein</fullName>
    </submittedName>
</protein>
<evidence type="ECO:0000313" key="2">
    <source>
        <dbReference type="Proteomes" id="UP000887013"/>
    </source>
</evidence>
<proteinExistence type="predicted"/>
<comment type="caution">
    <text evidence="1">The sequence shown here is derived from an EMBL/GenBank/DDBJ whole genome shotgun (WGS) entry which is preliminary data.</text>
</comment>
<accession>A0A8X6R1W3</accession>
<name>A0A8X6R1W3_NEPPI</name>
<reference evidence="1" key="1">
    <citation type="submission" date="2020-08" db="EMBL/GenBank/DDBJ databases">
        <title>Multicomponent nature underlies the extraordinary mechanical properties of spider dragline silk.</title>
        <authorList>
            <person name="Kono N."/>
            <person name="Nakamura H."/>
            <person name="Mori M."/>
            <person name="Yoshida Y."/>
            <person name="Ohtoshi R."/>
            <person name="Malay A.D."/>
            <person name="Moran D.A.P."/>
            <person name="Tomita M."/>
            <person name="Numata K."/>
            <person name="Arakawa K."/>
        </authorList>
    </citation>
    <scope>NUCLEOTIDE SEQUENCE</scope>
</reference>
<dbReference type="Proteomes" id="UP000887013">
    <property type="component" value="Unassembled WGS sequence"/>
</dbReference>
<keyword evidence="2" id="KW-1185">Reference proteome</keyword>
<dbReference type="AlphaFoldDB" id="A0A8X6R1W3"/>
<evidence type="ECO:0000313" key="1">
    <source>
        <dbReference type="EMBL" id="GFU44179.1"/>
    </source>
</evidence>
<dbReference type="EMBL" id="BMAW01036478">
    <property type="protein sequence ID" value="GFU44179.1"/>
    <property type="molecule type" value="Genomic_DNA"/>
</dbReference>